<dbReference type="Gramene" id="OE9A019648T1">
    <property type="protein sequence ID" value="OE9A019648C1"/>
    <property type="gene ID" value="OE9A019648"/>
</dbReference>
<name>A0A8S0VKW4_OLEEU</name>
<evidence type="ECO:0000313" key="2">
    <source>
        <dbReference type="EMBL" id="CAA3032868.1"/>
    </source>
</evidence>
<feature type="compositionally biased region" description="Basic and acidic residues" evidence="1">
    <location>
        <begin position="246"/>
        <end position="259"/>
    </location>
</feature>
<organism evidence="2 3">
    <name type="scientific">Olea europaea subsp. europaea</name>
    <dbReference type="NCBI Taxonomy" id="158383"/>
    <lineage>
        <taxon>Eukaryota</taxon>
        <taxon>Viridiplantae</taxon>
        <taxon>Streptophyta</taxon>
        <taxon>Embryophyta</taxon>
        <taxon>Tracheophyta</taxon>
        <taxon>Spermatophyta</taxon>
        <taxon>Magnoliopsida</taxon>
        <taxon>eudicotyledons</taxon>
        <taxon>Gunneridae</taxon>
        <taxon>Pentapetalae</taxon>
        <taxon>asterids</taxon>
        <taxon>lamiids</taxon>
        <taxon>Lamiales</taxon>
        <taxon>Oleaceae</taxon>
        <taxon>Oleeae</taxon>
        <taxon>Olea</taxon>
    </lineage>
</organism>
<dbReference type="OrthoDB" id="10004862at2759"/>
<gene>
    <name evidence="2" type="ORF">OLEA9_A019648</name>
</gene>
<feature type="region of interest" description="Disordered" evidence="1">
    <location>
        <begin position="1"/>
        <end position="193"/>
    </location>
</feature>
<evidence type="ECO:0000256" key="1">
    <source>
        <dbReference type="SAM" id="MobiDB-lite"/>
    </source>
</evidence>
<feature type="compositionally biased region" description="Low complexity" evidence="1">
    <location>
        <begin position="153"/>
        <end position="165"/>
    </location>
</feature>
<accession>A0A8S0VKW4</accession>
<dbReference type="EMBL" id="CACTIH010009723">
    <property type="protein sequence ID" value="CAA3032868.1"/>
    <property type="molecule type" value="Genomic_DNA"/>
</dbReference>
<protein>
    <submittedName>
        <fullName evidence="2">Uncharacterized protein</fullName>
    </submittedName>
</protein>
<dbReference type="Proteomes" id="UP000594638">
    <property type="component" value="Unassembled WGS sequence"/>
</dbReference>
<feature type="compositionally biased region" description="Low complexity" evidence="1">
    <location>
        <begin position="65"/>
        <end position="88"/>
    </location>
</feature>
<keyword evidence="3" id="KW-1185">Reference proteome</keyword>
<reference evidence="2 3" key="1">
    <citation type="submission" date="2019-12" db="EMBL/GenBank/DDBJ databases">
        <authorList>
            <person name="Alioto T."/>
            <person name="Alioto T."/>
            <person name="Gomez Garrido J."/>
        </authorList>
    </citation>
    <scope>NUCLEOTIDE SEQUENCE [LARGE SCALE GENOMIC DNA]</scope>
</reference>
<sequence length="289" mass="31182">MSANAYPESPDAVSYEQGAVQRGIRKGGTEEVTIKEKAEQKEEEKAAEEADVPESQKEDKEDGDATTAANRSRSASGSSVVDVSLDSPAQEKEEPTFDNAETAQTMNVKEEQQEGNEDGLKTPTTANGWTHSRPPSDGSDGASVRDNKRKPQSSAATWSSIISSAVDHTDEHNFGMAPPGIHTSSLPGSDALDGTLAGILLQTMGWEHEGQEAGSWDRTVLGFDEAWQDEARDGSGSQEGNGSVAHPKEKDSYESRVEDTQPDPGLFERREDYPRKLDKGKGRATDQDD</sequence>
<feature type="region of interest" description="Disordered" evidence="1">
    <location>
        <begin position="210"/>
        <end position="289"/>
    </location>
</feature>
<proteinExistence type="predicted"/>
<comment type="caution">
    <text evidence="2">The sequence shown here is derived from an EMBL/GenBank/DDBJ whole genome shotgun (WGS) entry which is preliminary data.</text>
</comment>
<evidence type="ECO:0000313" key="3">
    <source>
        <dbReference type="Proteomes" id="UP000594638"/>
    </source>
</evidence>
<dbReference type="AlphaFoldDB" id="A0A8S0VKW4"/>
<feature type="compositionally biased region" description="Basic and acidic residues" evidence="1">
    <location>
        <begin position="27"/>
        <end position="60"/>
    </location>
</feature>
<feature type="compositionally biased region" description="Basic and acidic residues" evidence="1">
    <location>
        <begin position="266"/>
        <end position="289"/>
    </location>
</feature>